<dbReference type="Gene3D" id="3.40.50.720">
    <property type="entry name" value="NAD(P)-binding Rossmann-like Domain"/>
    <property type="match status" value="1"/>
</dbReference>
<gene>
    <name evidence="1" type="ORF">GCM10009539_32800</name>
</gene>
<evidence type="ECO:0000313" key="1">
    <source>
        <dbReference type="EMBL" id="GAA0244805.1"/>
    </source>
</evidence>
<dbReference type="PRINTS" id="PR00081">
    <property type="entry name" value="GDHRDH"/>
</dbReference>
<dbReference type="InterPro" id="IPR052184">
    <property type="entry name" value="SDR_enzymes"/>
</dbReference>
<dbReference type="InterPro" id="IPR036291">
    <property type="entry name" value="NAD(P)-bd_dom_sf"/>
</dbReference>
<organism evidence="1 2">
    <name type="scientific">Cryptosporangium japonicum</name>
    <dbReference type="NCBI Taxonomy" id="80872"/>
    <lineage>
        <taxon>Bacteria</taxon>
        <taxon>Bacillati</taxon>
        <taxon>Actinomycetota</taxon>
        <taxon>Actinomycetes</taxon>
        <taxon>Cryptosporangiales</taxon>
        <taxon>Cryptosporangiaceae</taxon>
        <taxon>Cryptosporangium</taxon>
    </lineage>
</organism>
<dbReference type="InterPro" id="IPR002347">
    <property type="entry name" value="SDR_fam"/>
</dbReference>
<accession>A0ABN0UBA0</accession>
<evidence type="ECO:0000313" key="2">
    <source>
        <dbReference type="Proteomes" id="UP001500967"/>
    </source>
</evidence>
<keyword evidence="2" id="KW-1185">Reference proteome</keyword>
<dbReference type="PANTHER" id="PTHR45458:SF1">
    <property type="entry name" value="SHORT CHAIN DEHYDROGENASE"/>
    <property type="match status" value="1"/>
</dbReference>
<dbReference type="SUPFAM" id="SSF51735">
    <property type="entry name" value="NAD(P)-binding Rossmann-fold domains"/>
    <property type="match status" value="1"/>
</dbReference>
<name>A0ABN0UBA0_9ACTN</name>
<sequence>MQAVVGELPQCGVADPSFGGFDVPGHVSQLSVANSNVGVGYTDDMSNPTVLILGASRGLGLGMAAEFRARGWNVIGTVRDGSPGGLADLDVTVETLDITSPEQLDALRRRLDGRSIDLLFVNAGVPSTDGPVSAVSTEEFVDVMVTNVLSPLRAVETLADLVPPTGTIAVMSSRQGSITLNDNAGYDVYRASKSALNQLMRSYAVRHEGDGRTLLLVNPGHVRTELGGPGAVRTVAEAVPPVVDTVEKRAGTGGFHFVDYADQVVPW</sequence>
<dbReference type="Pfam" id="PF00106">
    <property type="entry name" value="adh_short"/>
    <property type="match status" value="1"/>
</dbReference>
<dbReference type="PANTHER" id="PTHR45458">
    <property type="entry name" value="SHORT-CHAIN DEHYDROGENASE/REDUCTASE SDR"/>
    <property type="match status" value="1"/>
</dbReference>
<dbReference type="EMBL" id="BAAAGX010000012">
    <property type="protein sequence ID" value="GAA0244805.1"/>
    <property type="molecule type" value="Genomic_DNA"/>
</dbReference>
<dbReference type="Proteomes" id="UP001500967">
    <property type="component" value="Unassembled WGS sequence"/>
</dbReference>
<reference evidence="1 2" key="1">
    <citation type="journal article" date="2019" name="Int. J. Syst. Evol. Microbiol.">
        <title>The Global Catalogue of Microorganisms (GCM) 10K type strain sequencing project: providing services to taxonomists for standard genome sequencing and annotation.</title>
        <authorList>
            <consortium name="The Broad Institute Genomics Platform"/>
            <consortium name="The Broad Institute Genome Sequencing Center for Infectious Disease"/>
            <person name="Wu L."/>
            <person name="Ma J."/>
        </authorList>
    </citation>
    <scope>NUCLEOTIDE SEQUENCE [LARGE SCALE GENOMIC DNA]</scope>
    <source>
        <strain evidence="1 2">JCM 10425</strain>
    </source>
</reference>
<proteinExistence type="predicted"/>
<comment type="caution">
    <text evidence="1">The sequence shown here is derived from an EMBL/GenBank/DDBJ whole genome shotgun (WGS) entry which is preliminary data.</text>
</comment>
<protein>
    <submittedName>
        <fullName evidence="1">SDR family oxidoreductase</fullName>
    </submittedName>
</protein>